<reference evidence="1 2" key="1">
    <citation type="journal article" date="2017" name="Curr. Biol.">
        <title>Genome architecture and evolution of a unichromosomal asexual nematode.</title>
        <authorList>
            <person name="Fradin H."/>
            <person name="Zegar C."/>
            <person name="Gutwein M."/>
            <person name="Lucas J."/>
            <person name="Kovtun M."/>
            <person name="Corcoran D."/>
            <person name="Baugh L.R."/>
            <person name="Kiontke K."/>
            <person name="Gunsalus K."/>
            <person name="Fitch D.H."/>
            <person name="Piano F."/>
        </authorList>
    </citation>
    <scope>NUCLEOTIDE SEQUENCE [LARGE SCALE GENOMIC DNA]</scope>
    <source>
        <strain evidence="1">PF1309</strain>
    </source>
</reference>
<sequence length="131" mass="14767">MASVSAEIHPLVQKSTLTYDAFSKQLKGLTSEKKKLLDQISAELVSKDTAPSKLIELAEKIEGKPYSAEDKFMTKLGKDGLKNIDTVLDEAYNDVYLKLKAHAEKIGLNDDIRKLVDKKVFEFPSKIKYFE</sequence>
<dbReference type="EMBL" id="LIAE01010461">
    <property type="protein sequence ID" value="PAV60582.1"/>
    <property type="molecule type" value="Genomic_DNA"/>
</dbReference>
<comment type="caution">
    <text evidence="1">The sequence shown here is derived from an EMBL/GenBank/DDBJ whole genome shotgun (WGS) entry which is preliminary data.</text>
</comment>
<evidence type="ECO:0000313" key="1">
    <source>
        <dbReference type="EMBL" id="PAV60582.1"/>
    </source>
</evidence>
<evidence type="ECO:0000313" key="2">
    <source>
        <dbReference type="Proteomes" id="UP000218231"/>
    </source>
</evidence>
<gene>
    <name evidence="1" type="ORF">WR25_24988</name>
</gene>
<dbReference type="Proteomes" id="UP000218231">
    <property type="component" value="Unassembled WGS sequence"/>
</dbReference>
<name>A0A2A2JGD5_9BILA</name>
<keyword evidence="2" id="KW-1185">Reference proteome</keyword>
<proteinExistence type="predicted"/>
<organism evidence="1 2">
    <name type="scientific">Diploscapter pachys</name>
    <dbReference type="NCBI Taxonomy" id="2018661"/>
    <lineage>
        <taxon>Eukaryota</taxon>
        <taxon>Metazoa</taxon>
        <taxon>Ecdysozoa</taxon>
        <taxon>Nematoda</taxon>
        <taxon>Chromadorea</taxon>
        <taxon>Rhabditida</taxon>
        <taxon>Rhabditina</taxon>
        <taxon>Rhabditomorpha</taxon>
        <taxon>Rhabditoidea</taxon>
        <taxon>Rhabditidae</taxon>
        <taxon>Diploscapter</taxon>
    </lineage>
</organism>
<accession>A0A2A2JGD5</accession>
<dbReference type="AlphaFoldDB" id="A0A2A2JGD5"/>
<protein>
    <submittedName>
        <fullName evidence="1">Uncharacterized protein</fullName>
    </submittedName>
</protein>